<dbReference type="PANTHER" id="PTHR20916:SF12">
    <property type="entry name" value="ANCESTRAL COATOMER ELEMENT 1 SEC16_SEC31 DOMAIN-CONTAINING PROTEIN-RELATED"/>
    <property type="match status" value="1"/>
</dbReference>
<evidence type="ECO:0000313" key="3">
    <source>
        <dbReference type="Proteomes" id="UP000695562"/>
    </source>
</evidence>
<sequence length="982" mass="111414">MKIDEWFQQLLLIEIPQIENKWNKKKIEKKQLEQFVNRIESSILIAERLLKQYGVNNSNISKAWPAVFHARMLLTLETLNVKSQTYIKSLLSFYLKYSTKKEKLNNQNTSTTNNGSGNSLQHSTSGGSTSSNPYIVNSSIQIINNSNSNGDDQDNKVDEEKMLIKNIVEGMLEYLNTHKLDPDNSLIGFVAHQNLVDLFVQQQKYRKIRAVPSNPSFQFKPISLSTSLPSCTVSNLIDSNSKKVKSIQSISTTATLGSNLNLNLNNNNNNNSTSNNNNNENDKHELTVEYLMDMIQHWSKLKERDVSQEITDFLRSKDKLGIFKGDLVIIKAQNKEFIHQPKYVFARFTGQVCDSFLNSNSKRFSSSTNMEYLSVYINADENEWIWVPRDDVYKFSKDMIDNLSSSRRMATLIECPSLKLQKIISVKEEELLRSYLEKCSISPLLLDKLENQIVSFKDLRDLRTMGFCLSQLSINLPQDLLSSITRMVSAEVGRFLSSLDSNSLYPPTKKDLLENLDKYPVSRTGQLKNRASYLKVKCEATISKLISQKLEILDGTRKMKVVNWWLSLIKDQVDEYLCEKGYDPLAVPTDYTITPPTSMQKVANNLLVLHNVLPSAGNCELGLLHLVKKLKAEIYPVIQDFNQNIKYILCEWLDIEMEQSIDELDIKVEDYYVGLERNKSTLSNENVAKIKRMIKDVEYLSEMIKLESLISDCYIDDERRYDNEIIPISGLIYGRLFRIENELRTVLECWKDNGVAKVFTPPSNTIVLRNSGNLINSNNNNNNNSNTTTTTTTINNLHQSIQEIIVEQKPSPVSLVPKISIPEIIVNTVATPREHIAVNDAASSTTTSEEEQIESEISDISAHDISTASSASSIEEVEIEYDKPPIVESIYFEKKKNEIINSKNNSCETSTTYNTIGSSGINNSLLSKDSSSNTSSTTLSNSIVYGMDLPVSCSPSKNNTLKTKKSFWKRNTLVGFLKKKEV</sequence>
<evidence type="ECO:0000256" key="1">
    <source>
        <dbReference type="SAM" id="MobiDB-lite"/>
    </source>
</evidence>
<reference evidence="2" key="1">
    <citation type="submission" date="2020-01" db="EMBL/GenBank/DDBJ databases">
        <title>Development of genomics and gene disruption for Polysphondylium violaceum indicates a role for the polyketide synthase stlB in stalk morphogenesis.</title>
        <authorList>
            <person name="Narita B."/>
            <person name="Kawabe Y."/>
            <person name="Kin K."/>
            <person name="Saito T."/>
            <person name="Gibbs R."/>
            <person name="Kuspa A."/>
            <person name="Muzny D."/>
            <person name="Queller D."/>
            <person name="Richards S."/>
            <person name="Strassman J."/>
            <person name="Sucgang R."/>
            <person name="Worley K."/>
            <person name="Schaap P."/>
        </authorList>
    </citation>
    <scope>NUCLEOTIDE SEQUENCE</scope>
    <source>
        <strain evidence="2">QSvi11</strain>
    </source>
</reference>
<name>A0A8J4UZI4_9MYCE</name>
<keyword evidence="3" id="KW-1185">Reference proteome</keyword>
<dbReference type="OrthoDB" id="20012at2759"/>
<organism evidence="2 3">
    <name type="scientific">Polysphondylium violaceum</name>
    <dbReference type="NCBI Taxonomy" id="133409"/>
    <lineage>
        <taxon>Eukaryota</taxon>
        <taxon>Amoebozoa</taxon>
        <taxon>Evosea</taxon>
        <taxon>Eumycetozoa</taxon>
        <taxon>Dictyostelia</taxon>
        <taxon>Dictyosteliales</taxon>
        <taxon>Dictyosteliaceae</taxon>
        <taxon>Polysphondylium</taxon>
    </lineage>
</organism>
<dbReference type="Proteomes" id="UP000695562">
    <property type="component" value="Unassembled WGS sequence"/>
</dbReference>
<proteinExistence type="predicted"/>
<dbReference type="AlphaFoldDB" id="A0A8J4UZI4"/>
<dbReference type="PANTHER" id="PTHR20916">
    <property type="entry name" value="CYSTEINE AND GLYCINE-RICH PROTEIN 2 BINDING PROTEIN"/>
    <property type="match status" value="1"/>
</dbReference>
<protein>
    <submittedName>
        <fullName evidence="2">Uncharacterized protein</fullName>
    </submittedName>
</protein>
<dbReference type="EMBL" id="AJWJ01000143">
    <property type="protein sequence ID" value="KAF2074505.1"/>
    <property type="molecule type" value="Genomic_DNA"/>
</dbReference>
<feature type="compositionally biased region" description="Low complexity" evidence="1">
    <location>
        <begin position="105"/>
        <end position="121"/>
    </location>
</feature>
<dbReference type="GO" id="GO:0004402">
    <property type="term" value="F:histone acetyltransferase activity"/>
    <property type="evidence" value="ECO:0007669"/>
    <property type="project" value="TreeGrafter"/>
</dbReference>
<evidence type="ECO:0000313" key="2">
    <source>
        <dbReference type="EMBL" id="KAF2074505.1"/>
    </source>
</evidence>
<gene>
    <name evidence="2" type="ORF">CYY_004173</name>
</gene>
<feature type="region of interest" description="Disordered" evidence="1">
    <location>
        <begin position="105"/>
        <end position="131"/>
    </location>
</feature>
<feature type="region of interest" description="Disordered" evidence="1">
    <location>
        <begin position="261"/>
        <end position="281"/>
    </location>
</feature>
<feature type="compositionally biased region" description="Low complexity" evidence="1">
    <location>
        <begin position="261"/>
        <end position="279"/>
    </location>
</feature>
<accession>A0A8J4UZI4</accession>
<feature type="compositionally biased region" description="Polar residues" evidence="1">
    <location>
        <begin position="122"/>
        <end position="131"/>
    </location>
</feature>
<comment type="caution">
    <text evidence="2">The sequence shown here is derived from an EMBL/GenBank/DDBJ whole genome shotgun (WGS) entry which is preliminary data.</text>
</comment>